<dbReference type="SUPFAM" id="SSF48403">
    <property type="entry name" value="Ankyrin repeat"/>
    <property type="match status" value="1"/>
</dbReference>
<dbReference type="Pfam" id="PF12796">
    <property type="entry name" value="Ank_2"/>
    <property type="match status" value="1"/>
</dbReference>
<feature type="repeat" description="ANK" evidence="1">
    <location>
        <begin position="219"/>
        <end position="251"/>
    </location>
</feature>
<organism evidence="2 3">
    <name type="scientific">Polarella glacialis</name>
    <name type="common">Dinoflagellate</name>
    <dbReference type="NCBI Taxonomy" id="89957"/>
    <lineage>
        <taxon>Eukaryota</taxon>
        <taxon>Sar</taxon>
        <taxon>Alveolata</taxon>
        <taxon>Dinophyceae</taxon>
        <taxon>Suessiales</taxon>
        <taxon>Suessiaceae</taxon>
        <taxon>Polarella</taxon>
    </lineage>
</organism>
<evidence type="ECO:0000313" key="2">
    <source>
        <dbReference type="EMBL" id="CAE8735642.1"/>
    </source>
</evidence>
<dbReference type="PANTHER" id="PTHR24118">
    <property type="entry name" value="POTE ANKYRIN DOMAIN"/>
    <property type="match status" value="1"/>
</dbReference>
<dbReference type="SMART" id="SM00248">
    <property type="entry name" value="ANK"/>
    <property type="match status" value="3"/>
</dbReference>
<proteinExistence type="predicted"/>
<keyword evidence="1" id="KW-0040">ANK repeat</keyword>
<dbReference type="EMBL" id="CAJNNW010036568">
    <property type="protein sequence ID" value="CAE8735642.1"/>
    <property type="molecule type" value="Genomic_DNA"/>
</dbReference>
<accession>A0A813LJM8</accession>
<gene>
    <name evidence="2" type="ORF">PGLA2088_LOCUS47940</name>
</gene>
<sequence>MTADRGDGMRMETIHLIDGSEIEILHSPDMTAAQWEETKTYLQGNPDEVKKLTEHSTNPDHIRKQQSMRTIADIWQQRIDDGDEDFAKKMKELEEDPEFELLFKDIKEYRVTEVRAHLDNDILMAKVSAKMGGVPREVRQSLDNITRKPITLQDACKNGDVHALQHYLSETDASPEFRDLDAKDHKGVSCLGYAVGANRLFVAKLLVEMRADPSCVDLAGNSSLHYAAGYGRQEMLQYLLGLGVDVTLKNFSGQTALDVATKNKQLGTVDLLKCLPTEEITSAGDMRSS</sequence>
<name>A0A813LJM8_POLGL</name>
<dbReference type="AlphaFoldDB" id="A0A813LJM8"/>
<protein>
    <submittedName>
        <fullName evidence="2">Uncharacterized protein</fullName>
    </submittedName>
</protein>
<dbReference type="Gene3D" id="1.25.40.20">
    <property type="entry name" value="Ankyrin repeat-containing domain"/>
    <property type="match status" value="1"/>
</dbReference>
<dbReference type="InterPro" id="IPR002110">
    <property type="entry name" value="Ankyrin_rpt"/>
</dbReference>
<evidence type="ECO:0000256" key="1">
    <source>
        <dbReference type="PROSITE-ProRule" id="PRU00023"/>
    </source>
</evidence>
<reference evidence="2" key="1">
    <citation type="submission" date="2021-02" db="EMBL/GenBank/DDBJ databases">
        <authorList>
            <person name="Dougan E. K."/>
            <person name="Rhodes N."/>
            <person name="Thang M."/>
            <person name="Chan C."/>
        </authorList>
    </citation>
    <scope>NUCLEOTIDE SEQUENCE</scope>
</reference>
<dbReference type="Proteomes" id="UP000626109">
    <property type="component" value="Unassembled WGS sequence"/>
</dbReference>
<comment type="caution">
    <text evidence="2">The sequence shown here is derived from an EMBL/GenBank/DDBJ whole genome shotgun (WGS) entry which is preliminary data.</text>
</comment>
<dbReference type="PROSITE" id="PS50088">
    <property type="entry name" value="ANK_REPEAT"/>
    <property type="match status" value="1"/>
</dbReference>
<evidence type="ECO:0000313" key="3">
    <source>
        <dbReference type="Proteomes" id="UP000626109"/>
    </source>
</evidence>
<dbReference type="InterPro" id="IPR036770">
    <property type="entry name" value="Ankyrin_rpt-contain_sf"/>
</dbReference>
<dbReference type="PANTHER" id="PTHR24118:SF99">
    <property type="entry name" value="POTE ANKYRIN DOMAIN FAMILY MEMBER 3C-RELATED"/>
    <property type="match status" value="1"/>
</dbReference>
<dbReference type="PROSITE" id="PS50297">
    <property type="entry name" value="ANK_REP_REGION"/>
    <property type="match status" value="1"/>
</dbReference>